<dbReference type="GO" id="GO:0140571">
    <property type="term" value="F:transmembrane ascorbate ferrireductase activity"/>
    <property type="evidence" value="ECO:0007669"/>
    <property type="project" value="UniProtKB-EC"/>
</dbReference>
<comment type="function">
    <text evidence="22">Transmembrane reductase that uses ascorbate as an electron donor in the cytoplasm and transfers electrons across membranes to reduce iron cations Fe(3+) into Fe(2+) in the lumen of the late endosome and lysosome. Reduced iron can then be extruded from the late endosome and lysosome to the cytoplasm by divalent metal-specific transporters. It is therefore most probably involved in endosomal and lysosomal cellular iron homeostasis.</text>
</comment>
<reference evidence="26" key="2">
    <citation type="submission" date="2025-09" db="UniProtKB">
        <authorList>
            <consortium name="Ensembl"/>
        </authorList>
    </citation>
    <scope>IDENTIFICATION</scope>
</reference>
<dbReference type="GO" id="GO:0005765">
    <property type="term" value="C:lysosomal membrane"/>
    <property type="evidence" value="ECO:0007669"/>
    <property type="project" value="UniProtKB-SubCell"/>
</dbReference>
<evidence type="ECO:0000256" key="20">
    <source>
        <dbReference type="ARBA" id="ARBA00042550"/>
    </source>
</evidence>
<keyword evidence="10" id="KW-1278">Translocase</keyword>
<dbReference type="GO" id="GO:0046872">
    <property type="term" value="F:metal ion binding"/>
    <property type="evidence" value="ECO:0007669"/>
    <property type="project" value="UniProtKB-KW"/>
</dbReference>
<evidence type="ECO:0000256" key="5">
    <source>
        <dbReference type="ARBA" id="ARBA00022448"/>
    </source>
</evidence>
<dbReference type="InterPro" id="IPR006593">
    <property type="entry name" value="Cyt_b561/ferric_Rdtase_TM"/>
</dbReference>
<keyword evidence="17" id="KW-0458">Lysosome</keyword>
<comment type="subcellular location">
    <subcellularLocation>
        <location evidence="2">Late endosome membrane</location>
        <topology evidence="2">Multi-pass membrane protein</topology>
    </subcellularLocation>
    <subcellularLocation>
        <location evidence="3">Lysosome membrane</location>
        <topology evidence="3">Multi-pass membrane protein</topology>
    </subcellularLocation>
</comment>
<evidence type="ECO:0000256" key="23">
    <source>
        <dbReference type="ARBA" id="ARBA00048457"/>
    </source>
</evidence>
<dbReference type="InterPro" id="IPR043205">
    <property type="entry name" value="CYB561/CYBRD1-like"/>
</dbReference>
<evidence type="ECO:0000256" key="2">
    <source>
        <dbReference type="ARBA" id="ARBA00004107"/>
    </source>
</evidence>
<evidence type="ECO:0000256" key="16">
    <source>
        <dbReference type="ARBA" id="ARBA00023180"/>
    </source>
</evidence>
<evidence type="ECO:0000313" key="27">
    <source>
        <dbReference type="Proteomes" id="UP000694427"/>
    </source>
</evidence>
<feature type="domain" description="Cytochrome b561" evidence="25">
    <location>
        <begin position="4"/>
        <end position="192"/>
    </location>
</feature>
<dbReference type="Ensembl" id="ENSCCRT00010086930.1">
    <property type="protein sequence ID" value="ENSCCRP00010078318.1"/>
    <property type="gene ID" value="ENSCCRG00010034257.1"/>
</dbReference>
<evidence type="ECO:0000256" key="6">
    <source>
        <dbReference type="ARBA" id="ARBA00022617"/>
    </source>
</evidence>
<evidence type="ECO:0000256" key="13">
    <source>
        <dbReference type="ARBA" id="ARBA00023002"/>
    </source>
</evidence>
<evidence type="ECO:0000256" key="22">
    <source>
        <dbReference type="ARBA" id="ARBA00046132"/>
    </source>
</evidence>
<evidence type="ECO:0000256" key="24">
    <source>
        <dbReference type="SAM" id="Phobius"/>
    </source>
</evidence>
<feature type="transmembrane region" description="Helical" evidence="24">
    <location>
        <begin position="157"/>
        <end position="174"/>
    </location>
</feature>
<dbReference type="AlphaFoldDB" id="A0A8C1R0J2"/>
<evidence type="ECO:0000256" key="10">
    <source>
        <dbReference type="ARBA" id="ARBA00022967"/>
    </source>
</evidence>
<keyword evidence="12 24" id="KW-1133">Transmembrane helix</keyword>
<comment type="catalytic activity">
    <reaction evidence="23">
        <text>Fe(3+)(out) + L-ascorbate(in) = monodehydro-L-ascorbate radical(in) + Fe(2+)(out) + H(+)</text>
        <dbReference type="Rhea" id="RHEA:30403"/>
        <dbReference type="ChEBI" id="CHEBI:15378"/>
        <dbReference type="ChEBI" id="CHEBI:29033"/>
        <dbReference type="ChEBI" id="CHEBI:29034"/>
        <dbReference type="ChEBI" id="CHEBI:38290"/>
        <dbReference type="ChEBI" id="CHEBI:59513"/>
        <dbReference type="EC" id="7.2.1.3"/>
    </reaction>
    <physiologicalReaction direction="left-to-right" evidence="23">
        <dbReference type="Rhea" id="RHEA:30404"/>
    </physiologicalReaction>
</comment>
<name>A0A8C1R0J2_CYPCA</name>
<dbReference type="Proteomes" id="UP000694427">
    <property type="component" value="Unplaced"/>
</dbReference>
<organism evidence="26 27">
    <name type="scientific">Cyprinus carpio</name>
    <name type="common">Common carp</name>
    <dbReference type="NCBI Taxonomy" id="7962"/>
    <lineage>
        <taxon>Eukaryota</taxon>
        <taxon>Metazoa</taxon>
        <taxon>Chordata</taxon>
        <taxon>Craniata</taxon>
        <taxon>Vertebrata</taxon>
        <taxon>Euteleostomi</taxon>
        <taxon>Actinopterygii</taxon>
        <taxon>Neopterygii</taxon>
        <taxon>Teleostei</taxon>
        <taxon>Ostariophysi</taxon>
        <taxon>Cypriniformes</taxon>
        <taxon>Cyprinidae</taxon>
        <taxon>Cyprininae</taxon>
        <taxon>Cyprinus</taxon>
    </lineage>
</organism>
<dbReference type="Gene3D" id="1.20.120.1770">
    <property type="match status" value="1"/>
</dbReference>
<evidence type="ECO:0000313" key="26">
    <source>
        <dbReference type="Ensembl" id="ENSCCRP00010078318.1"/>
    </source>
</evidence>
<evidence type="ECO:0000256" key="19">
    <source>
        <dbReference type="ARBA" id="ARBA00040498"/>
    </source>
</evidence>
<evidence type="ECO:0000256" key="8">
    <source>
        <dbReference type="ARBA" id="ARBA00022723"/>
    </source>
</evidence>
<dbReference type="SMART" id="SM00665">
    <property type="entry name" value="B561"/>
    <property type="match status" value="1"/>
</dbReference>
<feature type="transmembrane region" description="Helical" evidence="24">
    <location>
        <begin position="104"/>
        <end position="124"/>
    </location>
</feature>
<evidence type="ECO:0000256" key="12">
    <source>
        <dbReference type="ARBA" id="ARBA00022989"/>
    </source>
</evidence>
<keyword evidence="27" id="KW-1185">Reference proteome</keyword>
<evidence type="ECO:0000256" key="11">
    <source>
        <dbReference type="ARBA" id="ARBA00022982"/>
    </source>
</evidence>
<evidence type="ECO:0000256" key="1">
    <source>
        <dbReference type="ARBA" id="ARBA00001970"/>
    </source>
</evidence>
<dbReference type="PANTHER" id="PTHR10106">
    <property type="entry name" value="CYTOCHROME B561-RELATED"/>
    <property type="match status" value="1"/>
</dbReference>
<feature type="transmembrane region" description="Helical" evidence="24">
    <location>
        <begin position="71"/>
        <end position="92"/>
    </location>
</feature>
<evidence type="ECO:0000256" key="15">
    <source>
        <dbReference type="ARBA" id="ARBA00023136"/>
    </source>
</evidence>
<reference evidence="26" key="1">
    <citation type="submission" date="2025-08" db="UniProtKB">
        <authorList>
            <consortium name="Ensembl"/>
        </authorList>
    </citation>
    <scope>IDENTIFICATION</scope>
</reference>
<evidence type="ECO:0000256" key="21">
    <source>
        <dbReference type="ARBA" id="ARBA00042571"/>
    </source>
</evidence>
<accession>A0A8C1R0J2</accession>
<keyword evidence="8" id="KW-0479">Metal-binding</keyword>
<evidence type="ECO:0000256" key="14">
    <source>
        <dbReference type="ARBA" id="ARBA00023004"/>
    </source>
</evidence>
<dbReference type="Pfam" id="PF03188">
    <property type="entry name" value="Cytochrom_B561"/>
    <property type="match status" value="1"/>
</dbReference>
<keyword evidence="13" id="KW-0560">Oxidoreductase</keyword>
<evidence type="ECO:0000256" key="4">
    <source>
        <dbReference type="ARBA" id="ARBA00011738"/>
    </source>
</evidence>
<dbReference type="GO" id="GO:0031902">
    <property type="term" value="C:late endosome membrane"/>
    <property type="evidence" value="ECO:0007669"/>
    <property type="project" value="UniProtKB-SubCell"/>
</dbReference>
<evidence type="ECO:0000259" key="25">
    <source>
        <dbReference type="PROSITE" id="PS50939"/>
    </source>
</evidence>
<keyword evidence="15 24" id="KW-0472">Membrane</keyword>
<comment type="subunit">
    <text evidence="4">Homodimer.</text>
</comment>
<keyword evidence="7 24" id="KW-0812">Transmembrane</keyword>
<keyword evidence="11" id="KW-0249">Electron transport</keyword>
<evidence type="ECO:0000256" key="18">
    <source>
        <dbReference type="ARBA" id="ARBA00024225"/>
    </source>
</evidence>
<keyword evidence="14" id="KW-0408">Iron</keyword>
<keyword evidence="16" id="KW-0325">Glycoprotein</keyword>
<protein>
    <recommendedName>
        <fullName evidence="19">Lysosomal membrane ascorbate-dependent ferrireductase CYB561A3</fullName>
        <ecNumber evidence="18">7.2.1.3</ecNumber>
    </recommendedName>
    <alternativeName>
        <fullName evidence="21">Cytochrome b ascorbate-dependent protein 3</fullName>
    </alternativeName>
    <alternativeName>
        <fullName evidence="20">Lysosomal cytochrome b</fullName>
    </alternativeName>
</protein>
<dbReference type="EC" id="7.2.1.3" evidence="18"/>
<dbReference type="PROSITE" id="PS50939">
    <property type="entry name" value="CYTOCHROME_B561"/>
    <property type="match status" value="1"/>
</dbReference>
<comment type="cofactor">
    <cofactor evidence="1">
        <name>heme b</name>
        <dbReference type="ChEBI" id="CHEBI:60344"/>
    </cofactor>
</comment>
<evidence type="ECO:0000256" key="9">
    <source>
        <dbReference type="ARBA" id="ARBA00022753"/>
    </source>
</evidence>
<dbReference type="PANTHER" id="PTHR10106:SF38">
    <property type="entry name" value="LYSOSOMAL MEMBRANE ASCORBATE-DEPENDENT FERRIREDUCTASE CYB561A3"/>
    <property type="match status" value="1"/>
</dbReference>
<sequence length="192" mass="22300">KIWACGMFEHLCLMFVCLWSGIWRGGFAWDKSFLQFNWHPVLMVTSLVMLYGNAMVLYRVPLKWSRWWCKLTHAGLLFVAVLLSVLGVHAAFHTANNIPHLYLLHSWTGTSTVALFTLQVQYTLTSLMMTDLSQYLHCFTLGKVEHNKNKYFHFSKTFYLIAIFFKTCISYLYSNNSLKNFFTNSTGVLLVI</sequence>
<evidence type="ECO:0000256" key="17">
    <source>
        <dbReference type="ARBA" id="ARBA00023228"/>
    </source>
</evidence>
<keyword evidence="5" id="KW-0813">Transport</keyword>
<evidence type="ECO:0000256" key="3">
    <source>
        <dbReference type="ARBA" id="ARBA00004155"/>
    </source>
</evidence>
<proteinExistence type="predicted"/>
<keyword evidence="6" id="KW-0349">Heme</keyword>
<keyword evidence="9" id="KW-0967">Endosome</keyword>
<feature type="transmembrane region" description="Helical" evidence="24">
    <location>
        <begin position="38"/>
        <end position="59"/>
    </location>
</feature>
<evidence type="ECO:0000256" key="7">
    <source>
        <dbReference type="ARBA" id="ARBA00022692"/>
    </source>
</evidence>